<dbReference type="GeneID" id="106175391"/>
<keyword evidence="5" id="KW-1133">Transmembrane helix</keyword>
<evidence type="ECO:0000313" key="7">
    <source>
        <dbReference type="Proteomes" id="UP000085678"/>
    </source>
</evidence>
<dbReference type="PANTHER" id="PTHR48043">
    <property type="entry name" value="EG:EG0003.4 PROTEIN-RELATED"/>
    <property type="match status" value="1"/>
</dbReference>
<dbReference type="FunCoup" id="A0A1S3JR52">
    <property type="interactions" value="678"/>
</dbReference>
<dbReference type="RefSeq" id="XP_013412817.1">
    <property type="nucleotide sequence ID" value="XM_013557363.1"/>
</dbReference>
<evidence type="ECO:0000256" key="6">
    <source>
        <dbReference type="SAM" id="SignalP"/>
    </source>
</evidence>
<dbReference type="InterPro" id="IPR002213">
    <property type="entry name" value="UDP_glucos_trans"/>
</dbReference>
<dbReference type="InterPro" id="IPR050271">
    <property type="entry name" value="UDP-glycosyltransferase"/>
</dbReference>
<dbReference type="InterPro" id="IPR035595">
    <property type="entry name" value="UDP_glycos_trans_CS"/>
</dbReference>
<feature type="transmembrane region" description="Helical" evidence="5">
    <location>
        <begin position="491"/>
        <end position="515"/>
    </location>
</feature>
<dbReference type="KEGG" id="lak:106175391"/>
<accession>A0A1S3JR52</accession>
<dbReference type="STRING" id="7574.A0A1S3JR52"/>
<gene>
    <name evidence="8" type="primary">LOC106175391</name>
</gene>
<evidence type="ECO:0000256" key="5">
    <source>
        <dbReference type="SAM" id="Phobius"/>
    </source>
</evidence>
<keyword evidence="7" id="KW-1185">Reference proteome</keyword>
<dbReference type="AlphaFoldDB" id="A0A1S3JR52"/>
<comment type="similarity">
    <text evidence="1 4">Belongs to the UDP-glycosyltransferase family.</text>
</comment>
<evidence type="ECO:0000256" key="3">
    <source>
        <dbReference type="ARBA" id="ARBA00022679"/>
    </source>
</evidence>
<dbReference type="InParanoid" id="A0A1S3JR52"/>
<organism evidence="7 8">
    <name type="scientific">Lingula anatina</name>
    <name type="common">Brachiopod</name>
    <name type="synonym">Lingula unguis</name>
    <dbReference type="NCBI Taxonomy" id="7574"/>
    <lineage>
        <taxon>Eukaryota</taxon>
        <taxon>Metazoa</taxon>
        <taxon>Spiralia</taxon>
        <taxon>Lophotrochozoa</taxon>
        <taxon>Brachiopoda</taxon>
        <taxon>Linguliformea</taxon>
        <taxon>Lingulata</taxon>
        <taxon>Lingulida</taxon>
        <taxon>Linguloidea</taxon>
        <taxon>Lingulidae</taxon>
        <taxon>Lingula</taxon>
    </lineage>
</organism>
<dbReference type="OrthoDB" id="5835829at2759"/>
<reference evidence="8" key="1">
    <citation type="submission" date="2025-08" db="UniProtKB">
        <authorList>
            <consortium name="RefSeq"/>
        </authorList>
    </citation>
    <scope>IDENTIFICATION</scope>
    <source>
        <tissue evidence="8">Gonads</tissue>
    </source>
</reference>
<dbReference type="Pfam" id="PF00201">
    <property type="entry name" value="UDPGT"/>
    <property type="match status" value="1"/>
</dbReference>
<dbReference type="PROSITE" id="PS00375">
    <property type="entry name" value="UDPGT"/>
    <property type="match status" value="1"/>
</dbReference>
<evidence type="ECO:0000256" key="4">
    <source>
        <dbReference type="RuleBase" id="RU003718"/>
    </source>
</evidence>
<dbReference type="Proteomes" id="UP000085678">
    <property type="component" value="Unplaced"/>
</dbReference>
<dbReference type="SUPFAM" id="SSF53756">
    <property type="entry name" value="UDP-Glycosyltransferase/glycogen phosphorylase"/>
    <property type="match status" value="1"/>
</dbReference>
<feature type="signal peptide" evidence="6">
    <location>
        <begin position="1"/>
        <end position="22"/>
    </location>
</feature>
<keyword evidence="5" id="KW-0812">Transmembrane</keyword>
<proteinExistence type="inferred from homology"/>
<feature type="chain" id="PRO_5010164555" evidence="6">
    <location>
        <begin position="23"/>
        <end position="536"/>
    </location>
</feature>
<dbReference type="Gene3D" id="3.40.50.2000">
    <property type="entry name" value="Glycogen Phosphorylase B"/>
    <property type="match status" value="1"/>
</dbReference>
<keyword evidence="2 4" id="KW-0328">Glycosyltransferase</keyword>
<sequence length="536" mass="60896">MEPCGQMIVFLFSFYLCQYTESATFLGIVFPVKGQLIELQTLILGLVDRGHQGYLAVGEHALPYLPTTLTNNEHVPLLTFKTRSADFMLFEDKEEQRNGLLAFFDDPYERIFPFKAIAFRNKVKKLMTTEYTEDMLKDDIFNNRIKELGIDMAVLHNAFGFFPTSYLLPYKHSIPYITSSFIPHPLSGISLLPSFIPHPFNTGAYTDKMTFSQRMGNFLMYKLFAVLLKPGEYPENLFIDYLPGLPKKTFPELISASELFIVTGKHPAIDYPQPTMPNTIFAGGMNTQPGKPLSPELQKFMDAHKNGVIVVSFGSWTNYFPEHITTKFLAAFEQLDYGVIWRFTGPKPSGIPEPIKLSLWLPQNDLLAHPNTKLFISHCGNGGTFEALYHGIPVLGFPLFADQVYNSNKFQHRGLSLTMDITEFSTEALVDNINKMIHNSSFYDTAKKLSVIYHDQQWTAQQQAAHWIEHVLKHGGSYLRSPSAAMPWYQYYLVDVILFLLTVIVCTVLLCIVCCKCICRNCCESKAIAPSERKVK</sequence>
<keyword evidence="6" id="KW-0732">Signal</keyword>
<name>A0A1S3JR52_LINAN</name>
<evidence type="ECO:0000256" key="1">
    <source>
        <dbReference type="ARBA" id="ARBA00009995"/>
    </source>
</evidence>
<protein>
    <submittedName>
        <fullName evidence="8">UDP-glucuronosyltransferase 2C1-like</fullName>
    </submittedName>
</protein>
<evidence type="ECO:0000256" key="2">
    <source>
        <dbReference type="ARBA" id="ARBA00022676"/>
    </source>
</evidence>
<dbReference type="CDD" id="cd03784">
    <property type="entry name" value="GT1_Gtf-like"/>
    <property type="match status" value="1"/>
</dbReference>
<dbReference type="PANTHER" id="PTHR48043:SF145">
    <property type="entry name" value="FI06409P-RELATED"/>
    <property type="match status" value="1"/>
</dbReference>
<keyword evidence="5" id="KW-0472">Membrane</keyword>
<dbReference type="GO" id="GO:0008194">
    <property type="term" value="F:UDP-glycosyltransferase activity"/>
    <property type="evidence" value="ECO:0007669"/>
    <property type="project" value="InterPro"/>
</dbReference>
<keyword evidence="3 4" id="KW-0808">Transferase</keyword>
<evidence type="ECO:0000313" key="8">
    <source>
        <dbReference type="RefSeq" id="XP_013412817.1"/>
    </source>
</evidence>
<dbReference type="FunFam" id="3.40.50.2000:FF:000021">
    <property type="entry name" value="UDP-glucuronosyltransferase"/>
    <property type="match status" value="1"/>
</dbReference>